<comment type="cofactor">
    <cofactor evidence="1">
        <name>heme</name>
        <dbReference type="ChEBI" id="CHEBI:30413"/>
    </cofactor>
</comment>
<name>S4P7M6_9NEOP</name>
<evidence type="ECO:0000313" key="15">
    <source>
        <dbReference type="EMBL" id="JAA86244.1"/>
    </source>
</evidence>
<keyword evidence="10" id="KW-0560">Oxidoreductase</keyword>
<evidence type="ECO:0000256" key="11">
    <source>
        <dbReference type="ARBA" id="ARBA00023004"/>
    </source>
</evidence>
<reference evidence="15" key="1">
    <citation type="journal article" date="2013" name="BMC Genomics">
        <title>Unscrambling butterfly oogenesis.</title>
        <authorList>
            <person name="Carter J.M."/>
            <person name="Baker S.C."/>
            <person name="Pink R."/>
            <person name="Carter D.R."/>
            <person name="Collins A."/>
            <person name="Tomlin J."/>
            <person name="Gibbs M."/>
            <person name="Breuker C.J."/>
        </authorList>
    </citation>
    <scope>NUCLEOTIDE SEQUENCE</scope>
    <source>
        <tissue evidence="15">Ovary</tissue>
    </source>
</reference>
<comment type="function">
    <text evidence="2">May be involved in the metabolism of insect hormones and in the breakdown of synthetic insecticides.</text>
</comment>
<dbReference type="GO" id="GO:0020037">
    <property type="term" value="F:heme binding"/>
    <property type="evidence" value="ECO:0007669"/>
    <property type="project" value="InterPro"/>
</dbReference>
<dbReference type="EMBL" id="GAIX01006316">
    <property type="protein sequence ID" value="JAA86244.1"/>
    <property type="molecule type" value="Transcribed_RNA"/>
</dbReference>
<dbReference type="InterPro" id="IPR036396">
    <property type="entry name" value="Cyt_P450_sf"/>
</dbReference>
<keyword evidence="11" id="KW-0408">Iron</keyword>
<keyword evidence="9" id="KW-0492">Microsome</keyword>
<keyword evidence="6" id="KW-0349">Heme</keyword>
<proteinExistence type="inferred from homology"/>
<keyword evidence="12" id="KW-0503">Monooxygenase</keyword>
<protein>
    <submittedName>
        <fullName evidence="15">Cytochrome P450 4V2</fullName>
    </submittedName>
</protein>
<evidence type="ECO:0000256" key="8">
    <source>
        <dbReference type="ARBA" id="ARBA00022824"/>
    </source>
</evidence>
<dbReference type="InterPro" id="IPR050196">
    <property type="entry name" value="Cytochrome_P450_Monoox"/>
</dbReference>
<feature type="signal peptide" evidence="14">
    <location>
        <begin position="1"/>
        <end position="23"/>
    </location>
</feature>
<comment type="subcellular location">
    <subcellularLocation>
        <location evidence="4">Endoplasmic reticulum membrane</location>
        <topology evidence="4">Peripheral membrane protein</topology>
    </subcellularLocation>
    <subcellularLocation>
        <location evidence="3">Microsome membrane</location>
        <topology evidence="3">Peripheral membrane protein</topology>
    </subcellularLocation>
</comment>
<organism evidence="15">
    <name type="scientific">Pararge aegeria</name>
    <name type="common">speckled wood butterfly</name>
    <dbReference type="NCBI Taxonomy" id="116150"/>
    <lineage>
        <taxon>Eukaryota</taxon>
        <taxon>Metazoa</taxon>
        <taxon>Ecdysozoa</taxon>
        <taxon>Arthropoda</taxon>
        <taxon>Hexapoda</taxon>
        <taxon>Insecta</taxon>
        <taxon>Pterygota</taxon>
        <taxon>Neoptera</taxon>
        <taxon>Endopterygota</taxon>
        <taxon>Lepidoptera</taxon>
        <taxon>Glossata</taxon>
        <taxon>Ditrysia</taxon>
        <taxon>Papilionoidea</taxon>
        <taxon>Nymphalidae</taxon>
        <taxon>Satyrinae</taxon>
        <taxon>Satyrini</taxon>
        <taxon>Parargina</taxon>
        <taxon>Pararge</taxon>
    </lineage>
</organism>
<evidence type="ECO:0000256" key="13">
    <source>
        <dbReference type="ARBA" id="ARBA00023136"/>
    </source>
</evidence>
<evidence type="ECO:0000256" key="14">
    <source>
        <dbReference type="SAM" id="SignalP"/>
    </source>
</evidence>
<dbReference type="GO" id="GO:0016705">
    <property type="term" value="F:oxidoreductase activity, acting on paired donors, with incorporation or reduction of molecular oxygen"/>
    <property type="evidence" value="ECO:0007669"/>
    <property type="project" value="InterPro"/>
</dbReference>
<keyword evidence="8" id="KW-0256">Endoplasmic reticulum</keyword>
<accession>S4P7M6</accession>
<evidence type="ECO:0000256" key="10">
    <source>
        <dbReference type="ARBA" id="ARBA00023002"/>
    </source>
</evidence>
<keyword evidence="14" id="KW-0732">Signal</keyword>
<dbReference type="PANTHER" id="PTHR24291:SF189">
    <property type="entry name" value="CYTOCHROME P450 4C3-RELATED"/>
    <property type="match status" value="1"/>
</dbReference>
<evidence type="ECO:0000256" key="5">
    <source>
        <dbReference type="ARBA" id="ARBA00010617"/>
    </source>
</evidence>
<feature type="chain" id="PRO_5004522361" evidence="14">
    <location>
        <begin position="24"/>
        <end position="187"/>
    </location>
</feature>
<feature type="non-terminal residue" evidence="15">
    <location>
        <position position="187"/>
    </location>
</feature>
<keyword evidence="13" id="KW-0472">Membrane</keyword>
<evidence type="ECO:0000256" key="7">
    <source>
        <dbReference type="ARBA" id="ARBA00022723"/>
    </source>
</evidence>
<dbReference type="AlphaFoldDB" id="S4P7M6"/>
<evidence type="ECO:0000256" key="9">
    <source>
        <dbReference type="ARBA" id="ARBA00022848"/>
    </source>
</evidence>
<evidence type="ECO:0000256" key="4">
    <source>
        <dbReference type="ARBA" id="ARBA00004406"/>
    </source>
</evidence>
<sequence length="187" mass="21311">MFIYLLLFIILTVFCLCLRYVSARLNKLVPTIPNAMSILEIGFYNINMKDIFKKITHIGEWTNTNGGVAKFTLGPIIIYVISSAEDLTTVLTRSLDKMFIYDLIKPYVGAELVAASVPVWKRNRRMLDMAFKPHILDGYLELFNQQAVRLTGIMANHVHNEMDFTNVITRNVLETISQTTMGMKIDG</sequence>
<evidence type="ECO:0000256" key="2">
    <source>
        <dbReference type="ARBA" id="ARBA00003690"/>
    </source>
</evidence>
<dbReference type="PANTHER" id="PTHR24291">
    <property type="entry name" value="CYTOCHROME P450 FAMILY 4"/>
    <property type="match status" value="1"/>
</dbReference>
<comment type="similarity">
    <text evidence="5">Belongs to the cytochrome P450 family.</text>
</comment>
<dbReference type="InterPro" id="IPR001128">
    <property type="entry name" value="Cyt_P450"/>
</dbReference>
<dbReference type="GO" id="GO:0005506">
    <property type="term" value="F:iron ion binding"/>
    <property type="evidence" value="ECO:0007669"/>
    <property type="project" value="InterPro"/>
</dbReference>
<dbReference type="Pfam" id="PF00067">
    <property type="entry name" value="p450"/>
    <property type="match status" value="1"/>
</dbReference>
<dbReference type="SUPFAM" id="SSF48264">
    <property type="entry name" value="Cytochrome P450"/>
    <property type="match status" value="1"/>
</dbReference>
<dbReference type="GO" id="GO:0005789">
    <property type="term" value="C:endoplasmic reticulum membrane"/>
    <property type="evidence" value="ECO:0007669"/>
    <property type="project" value="UniProtKB-SubCell"/>
</dbReference>
<evidence type="ECO:0000256" key="12">
    <source>
        <dbReference type="ARBA" id="ARBA00023033"/>
    </source>
</evidence>
<dbReference type="Gene3D" id="1.10.630.10">
    <property type="entry name" value="Cytochrome P450"/>
    <property type="match status" value="1"/>
</dbReference>
<evidence type="ECO:0000256" key="1">
    <source>
        <dbReference type="ARBA" id="ARBA00001971"/>
    </source>
</evidence>
<keyword evidence="7" id="KW-0479">Metal-binding</keyword>
<dbReference type="GO" id="GO:0004497">
    <property type="term" value="F:monooxygenase activity"/>
    <property type="evidence" value="ECO:0007669"/>
    <property type="project" value="UniProtKB-KW"/>
</dbReference>
<evidence type="ECO:0000256" key="3">
    <source>
        <dbReference type="ARBA" id="ARBA00004174"/>
    </source>
</evidence>
<evidence type="ECO:0000256" key="6">
    <source>
        <dbReference type="ARBA" id="ARBA00022617"/>
    </source>
</evidence>
<reference evidence="15" key="2">
    <citation type="submission" date="2013-05" db="EMBL/GenBank/DDBJ databases">
        <authorList>
            <person name="Carter J.-M."/>
            <person name="Baker S.C."/>
            <person name="Pink R."/>
            <person name="Carter D.R.F."/>
            <person name="Collins A."/>
            <person name="Tomlin J."/>
            <person name="Gibbs M."/>
            <person name="Breuker C.J."/>
        </authorList>
    </citation>
    <scope>NUCLEOTIDE SEQUENCE</scope>
    <source>
        <tissue evidence="15">Ovary</tissue>
    </source>
</reference>